<evidence type="ECO:0000256" key="4">
    <source>
        <dbReference type="ARBA" id="ARBA00023002"/>
    </source>
</evidence>
<feature type="chain" id="PRO_5004986166" evidence="9">
    <location>
        <begin position="21"/>
        <end position="641"/>
    </location>
</feature>
<comment type="similarity">
    <text evidence="1">Belongs to the multicopper oxidase family.</text>
</comment>
<keyword evidence="4" id="KW-0560">Oxidoreductase</keyword>
<gene>
    <name evidence="13" type="ORF">RSOL_080900</name>
</gene>
<evidence type="ECO:0000256" key="7">
    <source>
        <dbReference type="ARBA" id="ARBA00023180"/>
    </source>
</evidence>
<evidence type="ECO:0000313" key="13">
    <source>
        <dbReference type="EMBL" id="EUC54988.1"/>
    </source>
</evidence>
<keyword evidence="7" id="KW-0325">Glycoprotein</keyword>
<dbReference type="PANTHER" id="PTHR11709:SF488">
    <property type="entry name" value="LACCASE-RELATED"/>
    <property type="match status" value="1"/>
</dbReference>
<dbReference type="EMBL" id="JATN01000322">
    <property type="protein sequence ID" value="EUC54988.1"/>
    <property type="molecule type" value="Genomic_DNA"/>
</dbReference>
<keyword evidence="5" id="KW-0186">Copper</keyword>
<evidence type="ECO:0000259" key="10">
    <source>
        <dbReference type="Pfam" id="PF00394"/>
    </source>
</evidence>
<dbReference type="InterPro" id="IPR008972">
    <property type="entry name" value="Cupredoxin"/>
</dbReference>
<dbReference type="OrthoDB" id="2121828at2759"/>
<dbReference type="GO" id="GO:0005507">
    <property type="term" value="F:copper ion binding"/>
    <property type="evidence" value="ECO:0007669"/>
    <property type="project" value="InterPro"/>
</dbReference>
<dbReference type="InterPro" id="IPR002355">
    <property type="entry name" value="Cu_oxidase_Cu_BS"/>
</dbReference>
<evidence type="ECO:0000256" key="5">
    <source>
        <dbReference type="ARBA" id="ARBA00023008"/>
    </source>
</evidence>
<evidence type="ECO:0000256" key="8">
    <source>
        <dbReference type="SAM" id="MobiDB-lite"/>
    </source>
</evidence>
<evidence type="ECO:0000256" key="6">
    <source>
        <dbReference type="ARBA" id="ARBA00023157"/>
    </source>
</evidence>
<keyword evidence="6" id="KW-1015">Disulfide bond</keyword>
<dbReference type="SUPFAM" id="SSF49503">
    <property type="entry name" value="Cupredoxins"/>
    <property type="match status" value="3"/>
</dbReference>
<evidence type="ECO:0000256" key="9">
    <source>
        <dbReference type="SAM" id="SignalP"/>
    </source>
</evidence>
<feature type="compositionally biased region" description="Polar residues" evidence="8">
    <location>
        <begin position="614"/>
        <end position="629"/>
    </location>
</feature>
<keyword evidence="2" id="KW-0479">Metal-binding</keyword>
<evidence type="ECO:0000256" key="1">
    <source>
        <dbReference type="ARBA" id="ARBA00010609"/>
    </source>
</evidence>
<evidence type="ECO:0000259" key="11">
    <source>
        <dbReference type="Pfam" id="PF07731"/>
    </source>
</evidence>
<evidence type="ECO:0000259" key="12">
    <source>
        <dbReference type="Pfam" id="PF07732"/>
    </source>
</evidence>
<organism evidence="13 14">
    <name type="scientific">Rhizoctonia solani AG-3 Rhs1AP</name>
    <dbReference type="NCBI Taxonomy" id="1086054"/>
    <lineage>
        <taxon>Eukaryota</taxon>
        <taxon>Fungi</taxon>
        <taxon>Dikarya</taxon>
        <taxon>Basidiomycota</taxon>
        <taxon>Agaricomycotina</taxon>
        <taxon>Agaricomycetes</taxon>
        <taxon>Cantharellales</taxon>
        <taxon>Ceratobasidiaceae</taxon>
        <taxon>Rhizoctonia</taxon>
    </lineage>
</organism>
<dbReference type="Pfam" id="PF07732">
    <property type="entry name" value="Cu-oxidase_3"/>
    <property type="match status" value="1"/>
</dbReference>
<dbReference type="InterPro" id="IPR045087">
    <property type="entry name" value="Cu-oxidase_fam"/>
</dbReference>
<dbReference type="InterPro" id="IPR011707">
    <property type="entry name" value="Cu-oxidase-like_N"/>
</dbReference>
<dbReference type="InterPro" id="IPR011706">
    <property type="entry name" value="Cu-oxidase_C"/>
</dbReference>
<sequence>MQLWCVPLLFAGALFPLTYGTNNADGTTRESWLINGKTPGPHLVWDEDDDISVKVINKGHEAATIHWHGIEQYGTPWSDGVPGLTQWPIPPEGDFVYNFTVKQTGFHWYHSHYKMQLDDGLKGTIYIRPNPNKPKPFHQISTDDAEIKKLQYVEKNALTLNVYDYKHYTSKHWMAEWERTGVEQLCIDNILTNGKGPVICPDMNEIDTAATEYQKPLTKKGCVQPSNKLIFPYSDSKPEFVSPEMWTECNNSNTSFEVFSVKKSDGWVAFNLLNSGALWDLRVSIDSHKMYFLNLVAADGHYTKVQVATSILIPIGERYQFFVKLDQASGGYRIRTSAVVFSQLITGYSILHYADQTGEGLVEMKDLPATKNPWIDYAGNILNGGTNLVPNSLSPFPHNPPPQGKADLTLALNVTRTSEFGWVLNGNTWHEPSDDFTPLLLQPGKISSLDPSVYFSYPNDTLVDLIFTVTAGNPAVHPPHPMHKHGDAVDNGYEGINIKNPPLRDDFVTPIAMTGQAWAVVRFRAVDPGPIILHCHIDAHLATGMVIEGETQDLRAKVEVDIDKNLGGDIDNKPQNAVDDDVQVGEQQLQARVKLRKDGEGSSNSEPGNEGNAEVNNEPDNNSDVSRNLSPGVGVDLDIGA</sequence>
<feature type="domain" description="Plastocyanin-like" evidence="11">
    <location>
        <begin position="455"/>
        <end position="548"/>
    </location>
</feature>
<evidence type="ECO:0000256" key="2">
    <source>
        <dbReference type="ARBA" id="ARBA00022723"/>
    </source>
</evidence>
<protein>
    <submittedName>
        <fullName evidence="13">Multicopper oxidase</fullName>
    </submittedName>
</protein>
<evidence type="ECO:0000256" key="3">
    <source>
        <dbReference type="ARBA" id="ARBA00022729"/>
    </source>
</evidence>
<feature type="region of interest" description="Disordered" evidence="8">
    <location>
        <begin position="594"/>
        <end position="641"/>
    </location>
</feature>
<dbReference type="PROSITE" id="PS00080">
    <property type="entry name" value="MULTICOPPER_OXIDASE2"/>
    <property type="match status" value="1"/>
</dbReference>
<evidence type="ECO:0000313" key="14">
    <source>
        <dbReference type="Proteomes" id="UP000030108"/>
    </source>
</evidence>
<reference evidence="14" key="1">
    <citation type="journal article" date="2014" name="Genome Announc.">
        <title>Draft genome sequence of the plant-pathogenic soil fungus Rhizoctonia solani anastomosis group 3 strain Rhs1AP.</title>
        <authorList>
            <person name="Cubeta M.A."/>
            <person name="Thomas E."/>
            <person name="Dean R.A."/>
            <person name="Jabaji S."/>
            <person name="Neate S.M."/>
            <person name="Tavantzis S."/>
            <person name="Toda T."/>
            <person name="Vilgalys R."/>
            <person name="Bharathan N."/>
            <person name="Fedorova-Abrams N."/>
            <person name="Pakala S.B."/>
            <person name="Pakala S.M."/>
            <person name="Zafar N."/>
            <person name="Joardar V."/>
            <person name="Losada L."/>
            <person name="Nierman W.C."/>
        </authorList>
    </citation>
    <scope>NUCLEOTIDE SEQUENCE [LARGE SCALE GENOMIC DNA]</scope>
    <source>
        <strain evidence="14">AG-3</strain>
    </source>
</reference>
<dbReference type="Pfam" id="PF00394">
    <property type="entry name" value="Cu-oxidase"/>
    <property type="match status" value="1"/>
</dbReference>
<dbReference type="Gene3D" id="2.60.40.420">
    <property type="entry name" value="Cupredoxins - blue copper proteins"/>
    <property type="match status" value="3"/>
</dbReference>
<dbReference type="PANTHER" id="PTHR11709">
    <property type="entry name" value="MULTI-COPPER OXIDASE"/>
    <property type="match status" value="1"/>
</dbReference>
<name>X8IXX8_9AGAM</name>
<dbReference type="Pfam" id="PF07731">
    <property type="entry name" value="Cu-oxidase_2"/>
    <property type="match status" value="1"/>
</dbReference>
<feature type="non-terminal residue" evidence="13">
    <location>
        <position position="641"/>
    </location>
</feature>
<proteinExistence type="inferred from homology"/>
<dbReference type="Proteomes" id="UP000030108">
    <property type="component" value="Unassembled WGS sequence"/>
</dbReference>
<dbReference type="AlphaFoldDB" id="X8IXX8"/>
<dbReference type="GO" id="GO:0016491">
    <property type="term" value="F:oxidoreductase activity"/>
    <property type="evidence" value="ECO:0007669"/>
    <property type="project" value="UniProtKB-KW"/>
</dbReference>
<dbReference type="InterPro" id="IPR001117">
    <property type="entry name" value="Cu-oxidase_2nd"/>
</dbReference>
<comment type="caution">
    <text evidence="13">The sequence shown here is derived from an EMBL/GenBank/DDBJ whole genome shotgun (WGS) entry which is preliminary data.</text>
</comment>
<feature type="domain" description="Plastocyanin-like" evidence="10">
    <location>
        <begin position="184"/>
        <end position="353"/>
    </location>
</feature>
<accession>X8IXX8</accession>
<feature type="signal peptide" evidence="9">
    <location>
        <begin position="1"/>
        <end position="20"/>
    </location>
</feature>
<feature type="domain" description="Plastocyanin-like" evidence="12">
    <location>
        <begin position="19"/>
        <end position="130"/>
    </location>
</feature>
<dbReference type="CDD" id="cd13850">
    <property type="entry name" value="CuRO_1_Abr2_like"/>
    <property type="match status" value="1"/>
</dbReference>
<keyword evidence="3 9" id="KW-0732">Signal</keyword>